<feature type="signal peptide" evidence="2">
    <location>
        <begin position="1"/>
        <end position="18"/>
    </location>
</feature>
<dbReference type="Proteomes" id="UP000288227">
    <property type="component" value="Unassembled WGS sequence"/>
</dbReference>
<dbReference type="InterPro" id="IPR013783">
    <property type="entry name" value="Ig-like_fold"/>
</dbReference>
<dbReference type="GO" id="GO:0005975">
    <property type="term" value="P:carbohydrate metabolic process"/>
    <property type="evidence" value="ECO:0007669"/>
    <property type="project" value="InterPro"/>
</dbReference>
<protein>
    <recommendedName>
        <fullName evidence="3">Glycosyl hydrolase family 13 catalytic domain-containing protein</fullName>
    </recommendedName>
</protein>
<dbReference type="InterPro" id="IPR026444">
    <property type="entry name" value="Secre_tail"/>
</dbReference>
<dbReference type="InterPro" id="IPR014756">
    <property type="entry name" value="Ig_E-set"/>
</dbReference>
<dbReference type="EMBL" id="BHXQ01000006">
    <property type="protein sequence ID" value="GCC53147.1"/>
    <property type="molecule type" value="Genomic_DNA"/>
</dbReference>
<dbReference type="OrthoDB" id="9761875at2"/>
<dbReference type="Pfam" id="PF02922">
    <property type="entry name" value="CBM_48"/>
    <property type="match status" value="1"/>
</dbReference>
<dbReference type="InterPro" id="IPR006047">
    <property type="entry name" value="GH13_cat_dom"/>
</dbReference>
<feature type="domain" description="Glycosyl hydrolase family 13 catalytic" evidence="3">
    <location>
        <begin position="387"/>
        <end position="759"/>
    </location>
</feature>
<dbReference type="InterPro" id="IPR004193">
    <property type="entry name" value="Glyco_hydro_13_N"/>
</dbReference>
<dbReference type="PANTHER" id="PTHR43651">
    <property type="entry name" value="1,4-ALPHA-GLUCAN-BRANCHING ENZYME"/>
    <property type="match status" value="1"/>
</dbReference>
<dbReference type="SMART" id="SM00642">
    <property type="entry name" value="Aamy"/>
    <property type="match status" value="1"/>
</dbReference>
<dbReference type="SUPFAM" id="SSF81296">
    <property type="entry name" value="E set domains"/>
    <property type="match status" value="1"/>
</dbReference>
<dbReference type="Gene3D" id="3.20.20.80">
    <property type="entry name" value="Glycosidases"/>
    <property type="match status" value="1"/>
</dbReference>
<evidence type="ECO:0000256" key="1">
    <source>
        <dbReference type="ARBA" id="ARBA00023277"/>
    </source>
</evidence>
<dbReference type="NCBIfam" id="TIGR04183">
    <property type="entry name" value="Por_Secre_tail"/>
    <property type="match status" value="1"/>
</dbReference>
<keyword evidence="1" id="KW-0119">Carbohydrate metabolism</keyword>
<proteinExistence type="predicted"/>
<dbReference type="GO" id="GO:0005737">
    <property type="term" value="C:cytoplasm"/>
    <property type="evidence" value="ECO:0007669"/>
    <property type="project" value="TreeGrafter"/>
</dbReference>
<evidence type="ECO:0000259" key="3">
    <source>
        <dbReference type="SMART" id="SM00642"/>
    </source>
</evidence>
<organism evidence="4 5">
    <name type="scientific">Chryseotalea sanaruensis</name>
    <dbReference type="NCBI Taxonomy" id="2482724"/>
    <lineage>
        <taxon>Bacteria</taxon>
        <taxon>Pseudomonadati</taxon>
        <taxon>Bacteroidota</taxon>
        <taxon>Cytophagia</taxon>
        <taxon>Cytophagales</taxon>
        <taxon>Chryseotaleaceae</taxon>
        <taxon>Chryseotalea</taxon>
    </lineage>
</organism>
<dbReference type="InterPro" id="IPR017853">
    <property type="entry name" value="GH"/>
</dbReference>
<sequence>MKYYLFFFLFIGALIVSAQTVTTNPAVPSPDQPLTITVNVAGTSLAGYAWNNETAPVWLWAWLEKGSTDINAPTNVNPATAAQDAAKCTRIGTNPDIYQITITPTTFFNRTASEITQIGLKLKTRDWNDNKQTDSDRFIDLSINFAITLSSPSSSSFFVENGETIDITANTNQNSTIAYKINGASIATSSAGVNTFTYEHIVSETQGSIEVVCEANNGTETTSTSFIYTLRSTTINEVRPAGIIDGINYESDPTTATISLWAPGKSSVYVLGDFNDWAIDAAYQMKKDGEHFWLKLTGLTAGEEYGFQYFVDETIKVADPYADKILDPEDQFIPESTYPNLKQYPSKAFSSNWYENRVSVLQTAQEPYQWVVTDFQKPAKEKLVVYELLIRDFADEENRNYQNLIDTLSYLKRLGINAIELMPIMEFNGNLGWGYNPTFMFAPDKYYGTKNKLKEFVDRCHQEGIAVILDIAMNHQDVPNTYASMYFNFDTFKPTPDNPWFNVDAKHPFNVFNDMNHESAYTKKYLDTVNHYWLNEFKVDGYRFDLSKGFTQTNNPNNVGAWSAYDASRIALLKRMADVIWSHTPDAFIIMEHLGDNVEERELAQYRYQEGKGMMFWAKMTDQYNQNTMGYLENSNIRGVYHAERSWEAAHLVGYMESHDEERLMYKNLNFGSLNNSYSTKDLSTALKRISAANALFLTIPGPKMIWQFGEFGYDKSINLCEDGSNNSNCRLSPKPTLWDFEENEGRRILFEKTADFLRLRNTYNVFTNGDATFSTASSLVKFVVLKNSPYNSSPTTANEMNAVVVSNFDLIERASLVDFPHTGTWFEYTAGGASVQITQPNLSVTIGPGEYKLYTDVAIDVNVITSVEGETNNVDAVYPNPTSGRLVLPEAVQMESVGMTTLTGETLAFKKLSDNEIEFDARPGMYILRYTQGNRQVTHKIMKY</sequence>
<evidence type="ECO:0000256" key="2">
    <source>
        <dbReference type="SAM" id="SignalP"/>
    </source>
</evidence>
<comment type="caution">
    <text evidence="4">The sequence shown here is derived from an EMBL/GenBank/DDBJ whole genome shotgun (WGS) entry which is preliminary data.</text>
</comment>
<feature type="chain" id="PRO_5018988739" description="Glycosyl hydrolase family 13 catalytic domain-containing protein" evidence="2">
    <location>
        <begin position="19"/>
        <end position="945"/>
    </location>
</feature>
<dbReference type="GO" id="GO:0003844">
    <property type="term" value="F:1,4-alpha-glucan branching enzyme activity"/>
    <property type="evidence" value="ECO:0007669"/>
    <property type="project" value="TreeGrafter"/>
</dbReference>
<dbReference type="Pfam" id="PF00128">
    <property type="entry name" value="Alpha-amylase"/>
    <property type="match status" value="2"/>
</dbReference>
<evidence type="ECO:0000313" key="5">
    <source>
        <dbReference type="Proteomes" id="UP000288227"/>
    </source>
</evidence>
<dbReference type="AlphaFoldDB" id="A0A401UE49"/>
<reference evidence="4 5" key="1">
    <citation type="submission" date="2018-11" db="EMBL/GenBank/DDBJ databases">
        <title>Chryseotalea sanarue gen. nov., sp., nov., a member of the family Cytophagaceae, isolated from a brackish lake in Hamamatsu Japan.</title>
        <authorList>
            <person name="Maejima Y."/>
            <person name="Iino T."/>
            <person name="Muraguchi Y."/>
            <person name="Fukuda K."/>
            <person name="Ohkuma M."/>
            <person name="Moriuchi R."/>
            <person name="Dohra H."/>
            <person name="Kimbara K."/>
            <person name="Shintani M."/>
        </authorList>
    </citation>
    <scope>NUCLEOTIDE SEQUENCE [LARGE SCALE GENOMIC DNA]</scope>
    <source>
        <strain evidence="4 5">Ys</strain>
    </source>
</reference>
<dbReference type="RefSeq" id="WP_127123789.1">
    <property type="nucleotide sequence ID" value="NZ_BHXQ01000006.1"/>
</dbReference>
<dbReference type="PANTHER" id="PTHR43651:SF3">
    <property type="entry name" value="1,4-ALPHA-GLUCAN-BRANCHING ENZYME"/>
    <property type="match status" value="1"/>
</dbReference>
<gene>
    <name evidence="4" type="ORF">SanaruYs_33900</name>
</gene>
<dbReference type="Gene3D" id="2.60.40.10">
    <property type="entry name" value="Immunoglobulins"/>
    <property type="match status" value="1"/>
</dbReference>
<dbReference type="GO" id="GO:0004553">
    <property type="term" value="F:hydrolase activity, hydrolyzing O-glycosyl compounds"/>
    <property type="evidence" value="ECO:0007669"/>
    <property type="project" value="InterPro"/>
</dbReference>
<accession>A0A401UE49</accession>
<name>A0A401UE49_9BACT</name>
<evidence type="ECO:0000313" key="4">
    <source>
        <dbReference type="EMBL" id="GCC53147.1"/>
    </source>
</evidence>
<dbReference type="CDD" id="cd11350">
    <property type="entry name" value="AmyAc_4"/>
    <property type="match status" value="1"/>
</dbReference>
<dbReference type="SUPFAM" id="SSF51445">
    <property type="entry name" value="(Trans)glycosidases"/>
    <property type="match status" value="1"/>
</dbReference>
<keyword evidence="2" id="KW-0732">Signal</keyword>
<keyword evidence="5" id="KW-1185">Reference proteome</keyword>